<comment type="cofactor">
    <cofactor evidence="9">
        <name>Zn(2+)</name>
        <dbReference type="ChEBI" id="CHEBI:29105"/>
    </cofactor>
    <text evidence="9">Binds 1 zinc ion per homodimer.</text>
</comment>
<feature type="binding site" evidence="9 10">
    <location>
        <position position="446"/>
    </location>
    <ligand>
        <name>Zn(2+)</name>
        <dbReference type="ChEBI" id="CHEBI:29105"/>
    </ligand>
</feature>
<dbReference type="Gene3D" id="6.10.250.70">
    <property type="match status" value="1"/>
</dbReference>
<name>C6A0L9_THESM</name>
<dbReference type="SUPFAM" id="SSF52540">
    <property type="entry name" value="P-loop containing nucleoside triphosphate hydrolases"/>
    <property type="match status" value="1"/>
</dbReference>
<keyword evidence="2 9" id="KW-0547">Nucleotide-binding</keyword>
<feature type="binding site" evidence="9">
    <location>
        <position position="139"/>
    </location>
    <ligand>
        <name>ATP</name>
        <dbReference type="ChEBI" id="CHEBI:30616"/>
    </ligand>
</feature>
<feature type="binding site" evidence="9">
    <location>
        <begin position="800"/>
        <end position="805"/>
    </location>
    <ligand>
        <name>ATP</name>
        <dbReference type="ChEBI" id="CHEBI:30616"/>
    </ligand>
</feature>
<feature type="binding site" evidence="9">
    <location>
        <begin position="40"/>
        <end position="46"/>
    </location>
    <ligand>
        <name>ATP</name>
        <dbReference type="ChEBI" id="CHEBI:30616"/>
    </ligand>
</feature>
<accession>C6A0L9</accession>
<gene>
    <name evidence="9" type="primary">rad50</name>
    <name evidence="12" type="ordered locus">TSIB_0096</name>
</gene>
<dbReference type="PANTHER" id="PTHR32114:SF2">
    <property type="entry name" value="ABC TRANSPORTER ABCH.3"/>
    <property type="match status" value="1"/>
</dbReference>
<dbReference type="Proteomes" id="UP000009079">
    <property type="component" value="Chromosome"/>
</dbReference>
<dbReference type="PROSITE" id="PS51131">
    <property type="entry name" value="ZN_HOOK"/>
    <property type="match status" value="1"/>
</dbReference>
<dbReference type="InterPro" id="IPR027417">
    <property type="entry name" value="P-loop_NTPase"/>
</dbReference>
<dbReference type="KEGG" id="tsi:TSIB_0096"/>
<dbReference type="GO" id="GO:0006302">
    <property type="term" value="P:double-strand break repair"/>
    <property type="evidence" value="ECO:0007669"/>
    <property type="project" value="UniProtKB-UniRule"/>
</dbReference>
<dbReference type="AlphaFoldDB" id="C6A0L9"/>
<keyword evidence="5 9" id="KW-0862">Zinc</keyword>
<dbReference type="PANTHER" id="PTHR32114">
    <property type="entry name" value="ABC TRANSPORTER ABCH.3"/>
    <property type="match status" value="1"/>
</dbReference>
<dbReference type="InterPro" id="IPR038729">
    <property type="entry name" value="Rad50/SbcC_AAA"/>
</dbReference>
<dbReference type="STRING" id="604354.TSIB_0096"/>
<comment type="function">
    <text evidence="9">Part of the Rad50/Mre11 complex, which is involved in the early steps of DNA double-strand break (DSB) repair. The complex may facilitate opening of the processed DNA ends to aid in the recruitment of HerA and NurA. Rad50 controls the balance between DNA end bridging and DNA resection via ATP-dependent structural rearrangements of the Rad50/Mre11 complex.</text>
</comment>
<evidence type="ECO:0000256" key="3">
    <source>
        <dbReference type="ARBA" id="ARBA00022763"/>
    </source>
</evidence>
<feature type="coiled-coil region" evidence="9">
    <location>
        <begin position="462"/>
        <end position="586"/>
    </location>
</feature>
<evidence type="ECO:0000256" key="9">
    <source>
        <dbReference type="HAMAP-Rule" id="MF_00449"/>
    </source>
</evidence>
<dbReference type="InterPro" id="IPR013134">
    <property type="entry name" value="Zn_hook_RAD50"/>
</dbReference>
<feature type="binding site" evidence="9 10">
    <location>
        <position position="449"/>
    </location>
    <ligand>
        <name>Zn(2+)</name>
        <dbReference type="ChEBI" id="CHEBI:29105"/>
    </ligand>
</feature>
<dbReference type="Gene3D" id="3.40.50.300">
    <property type="entry name" value="P-loop containing nucleotide triphosphate hydrolases"/>
    <property type="match status" value="2"/>
</dbReference>
<evidence type="ECO:0000256" key="4">
    <source>
        <dbReference type="ARBA" id="ARBA00022801"/>
    </source>
</evidence>
<feature type="coiled-coil region" evidence="9">
    <location>
        <begin position="162"/>
        <end position="357"/>
    </location>
</feature>
<dbReference type="InterPro" id="IPR022982">
    <property type="entry name" value="Rad50_ATPase_archaeal"/>
</dbReference>
<comment type="domain">
    <text evidence="9">The two conserved Cys that bind zinc constitute the zinc-hook, which separates the large intramolecular coiled coil regions. The 2 Cys residues coordinate one molecule of zinc with the help of the 2 Cys residues of the zinc-hook of another Rad50 molecule, thereby forming a V-shaped homodimer.</text>
</comment>
<dbReference type="Gene3D" id="1.10.287.510">
    <property type="entry name" value="Helix hairpin bin"/>
    <property type="match status" value="1"/>
</dbReference>
<dbReference type="HOGENOM" id="CLU_004785_0_2_2"/>
<dbReference type="SUPFAM" id="SSF75712">
    <property type="entry name" value="Rad50 coiled-coil Zn hook"/>
    <property type="match status" value="1"/>
</dbReference>
<keyword evidence="13" id="KW-1185">Reference proteome</keyword>
<organism evidence="12 13">
    <name type="scientific">Thermococcus sibiricus (strain DSM 12597 / MM 739)</name>
    <dbReference type="NCBI Taxonomy" id="604354"/>
    <lineage>
        <taxon>Archaea</taxon>
        <taxon>Methanobacteriati</taxon>
        <taxon>Methanobacteriota</taxon>
        <taxon>Thermococci</taxon>
        <taxon>Thermococcales</taxon>
        <taxon>Thermococcaceae</taxon>
        <taxon>Thermococcus</taxon>
    </lineage>
</organism>
<keyword evidence="4 9" id="KW-0378">Hydrolase</keyword>
<dbReference type="NCBIfam" id="NF003034">
    <property type="entry name" value="PRK03918.1"/>
    <property type="match status" value="1"/>
</dbReference>
<dbReference type="eggNOG" id="arCOG00368">
    <property type="taxonomic scope" value="Archaea"/>
</dbReference>
<dbReference type="GO" id="GO:0016887">
    <property type="term" value="F:ATP hydrolysis activity"/>
    <property type="evidence" value="ECO:0007669"/>
    <property type="project" value="UniProtKB-UniRule"/>
</dbReference>
<sequence>MAWNEVRKMRIRSLKIKNFRAHENSHVEFNDGINLIIGQNGSGKSSILEAVFASLYLGHGSFPRGYKKVNTRIGKSGFELVLKFEHNGKNYEIVRKSNGESYLKENGGVLHEKDSDIARWSERYLYPLHVFRNALYIRQGEIENILVDEDVREKVLRKVLGIEDFENSANNAQEVLRELRKKREYLEKLIQASGDIQNKIKEQEKRLGEVIHKINELRKKEIETAEKLSAVSKRYEELKEIKEILTQKEKEKLSVEGSMKKLEADIKNTRDRIAELEKELRVLRDKEGRLKEIEWVKKEYETLNALMVKRKELQEIELRKSRLEERIKVLQKQIQELESKSEELEETKKLEKKLLDDYNVLKTFAETYDMVRQLVVEKEKYSTELEKAGYTKEKLVNEIKNVEKAKKELKEVEDKILTLKGELNGLDKIEKSLRDNVSKLEGAKECPLCKRPIEEHEEGEIKREYTAELAKIEKKKEEIAEALRKALKRKTELEKIRNNESKLIKLHKTLEFLENVESKLEKYNIEELKKKTEEFEKVRERVIEVKKEIIRVNKELEKLNEFKNEKETLLRKLGDLERKKAEVLHEIEEKGFESFEDVEKRLKELEPLYKEYISLSNVPQEIQIREKRQELLETTLKDKEKDLNLTKNVFKMLSKEIEELKVRFTVEEFEKISKEYLSLSSLHAAVLKEIEGNENLKEEVARNLEDLKRQLEAIKKAKEESELIEKMMADMKVLREKLLKLKAEAERRGLSEVERVASELFSDMTERKYQGIKIIREKKFGRERIRIVVLYQGQEEEIDFLSGGERIALGLSFRLALSLYKVKNMELLILDEPTPFLDEERRKKLVEIITQHLRKIPQVIIVSHDEELKDAADYVIRVSLIGGKSNVEVESLGTY</sequence>
<comment type="subunit">
    <text evidence="9">Homodimer. Forms a heterotetramer composed of two Mre11 subunits and two Rad50 subunits.</text>
</comment>
<keyword evidence="6 9" id="KW-0067">ATP-binding</keyword>
<dbReference type="GO" id="GO:0008270">
    <property type="term" value="F:zinc ion binding"/>
    <property type="evidence" value="ECO:0007669"/>
    <property type="project" value="UniProtKB-UniRule"/>
</dbReference>
<dbReference type="Pfam" id="PF13476">
    <property type="entry name" value="AAA_23"/>
    <property type="match status" value="1"/>
</dbReference>
<protein>
    <recommendedName>
        <fullName evidence="9">DNA double-strand break repair Rad50 ATPase</fullName>
    </recommendedName>
</protein>
<dbReference type="HAMAP" id="MF_00449">
    <property type="entry name" value="RAD50"/>
    <property type="match status" value="1"/>
</dbReference>
<keyword evidence="7 9" id="KW-0175">Coiled coil</keyword>
<comment type="similarity">
    <text evidence="9">Belongs to the SMC family. RAD50 subfamily.</text>
</comment>
<feature type="coiled-coil region" evidence="9">
    <location>
        <begin position="690"/>
        <end position="748"/>
    </location>
</feature>
<dbReference type="GO" id="GO:0005524">
    <property type="term" value="F:ATP binding"/>
    <property type="evidence" value="ECO:0007669"/>
    <property type="project" value="UniProtKB-UniRule"/>
</dbReference>
<evidence type="ECO:0000256" key="1">
    <source>
        <dbReference type="ARBA" id="ARBA00022723"/>
    </source>
</evidence>
<evidence type="ECO:0000256" key="8">
    <source>
        <dbReference type="ARBA" id="ARBA00023204"/>
    </source>
</evidence>
<evidence type="ECO:0000313" key="13">
    <source>
        <dbReference type="Proteomes" id="UP000009079"/>
    </source>
</evidence>
<dbReference type="EMBL" id="CP001463">
    <property type="protein sequence ID" value="ACS89164.1"/>
    <property type="molecule type" value="Genomic_DNA"/>
</dbReference>
<evidence type="ECO:0000256" key="5">
    <source>
        <dbReference type="ARBA" id="ARBA00022833"/>
    </source>
</evidence>
<feature type="coiled-coil region" evidence="9">
    <location>
        <begin position="385"/>
        <end position="429"/>
    </location>
</feature>
<feature type="domain" description="Zinc-hook" evidence="11">
    <location>
        <begin position="402"/>
        <end position="498"/>
    </location>
</feature>
<evidence type="ECO:0000259" key="11">
    <source>
        <dbReference type="PROSITE" id="PS51131"/>
    </source>
</evidence>
<evidence type="ECO:0000256" key="2">
    <source>
        <dbReference type="ARBA" id="ARBA00022741"/>
    </source>
</evidence>
<feature type="binding site" evidence="9">
    <location>
        <position position="20"/>
    </location>
    <ligand>
        <name>ATP</name>
        <dbReference type="ChEBI" id="CHEBI:30616"/>
    </ligand>
</feature>
<reference evidence="12 13" key="1">
    <citation type="journal article" date="2009" name="Appl. Environ. Microbiol.">
        <title>Metabolic versatility and indigenous origin of the archaeon Thermococcus sibiricus, isolated from a siberian oil reservoir, as revealed by genome analysis.</title>
        <authorList>
            <person name="Mardanov A.V."/>
            <person name="Ravin N.V."/>
            <person name="Svetlitchnyi V.A."/>
            <person name="Beletsky A.V."/>
            <person name="Miroshnichenko M.L."/>
            <person name="Bonch-Osmolovskaya E.A."/>
            <person name="Skryabin K.G."/>
        </authorList>
    </citation>
    <scope>NUCLEOTIDE SEQUENCE [LARGE SCALE GENOMIC DNA]</scope>
    <source>
        <strain evidence="13">DSM 12597 / MM 739</strain>
    </source>
</reference>
<keyword evidence="8 9" id="KW-0234">DNA repair</keyword>
<keyword evidence="3 9" id="KW-0227">DNA damage</keyword>
<evidence type="ECO:0000313" key="12">
    <source>
        <dbReference type="EMBL" id="ACS89164.1"/>
    </source>
</evidence>
<evidence type="ECO:0000256" key="7">
    <source>
        <dbReference type="ARBA" id="ARBA00023054"/>
    </source>
</evidence>
<evidence type="ECO:0000256" key="10">
    <source>
        <dbReference type="PROSITE-ProRule" id="PRU00471"/>
    </source>
</evidence>
<evidence type="ECO:0000256" key="6">
    <source>
        <dbReference type="ARBA" id="ARBA00022840"/>
    </source>
</evidence>
<keyword evidence="1 9" id="KW-0479">Metal-binding</keyword>
<proteinExistence type="inferred from homology"/>